<gene>
    <name evidence="1" type="ORF">NLS_LOCUS4052</name>
</gene>
<sequence>MRSTSSALSSLVSSNVTLVSTIEDVREPLLKEYDKSLTVEASELLFRPIIASDGKDSRNTCYYYDVYRVVDVSDAKACALLMAKIKEAARSSQ</sequence>
<dbReference type="EMBL" id="UYRX01000243">
    <property type="protein sequence ID" value="VDK78348.1"/>
    <property type="molecule type" value="Genomic_DNA"/>
</dbReference>
<evidence type="ECO:0000313" key="2">
    <source>
        <dbReference type="Proteomes" id="UP000277928"/>
    </source>
</evidence>
<accession>A0A3P6UGZ1</accession>
<organism evidence="1 2">
    <name type="scientific">Litomosoides sigmodontis</name>
    <name type="common">Filarial nematode worm</name>
    <dbReference type="NCBI Taxonomy" id="42156"/>
    <lineage>
        <taxon>Eukaryota</taxon>
        <taxon>Metazoa</taxon>
        <taxon>Ecdysozoa</taxon>
        <taxon>Nematoda</taxon>
        <taxon>Chromadorea</taxon>
        <taxon>Rhabditida</taxon>
        <taxon>Spirurina</taxon>
        <taxon>Spiruromorpha</taxon>
        <taxon>Filarioidea</taxon>
        <taxon>Onchocercidae</taxon>
        <taxon>Litomosoides</taxon>
    </lineage>
</organism>
<reference evidence="1 2" key="1">
    <citation type="submission" date="2018-08" db="EMBL/GenBank/DDBJ databases">
        <authorList>
            <person name="Laetsch R D."/>
            <person name="Stevens L."/>
            <person name="Kumar S."/>
            <person name="Blaxter L. M."/>
        </authorList>
    </citation>
    <scope>NUCLEOTIDE SEQUENCE [LARGE SCALE GENOMIC DNA]</scope>
</reference>
<keyword evidence="2" id="KW-1185">Reference proteome</keyword>
<dbReference type="Proteomes" id="UP000277928">
    <property type="component" value="Unassembled WGS sequence"/>
</dbReference>
<dbReference type="AlphaFoldDB" id="A0A3P6UGZ1"/>
<evidence type="ECO:0000313" key="1">
    <source>
        <dbReference type="EMBL" id="VDK78348.1"/>
    </source>
</evidence>
<name>A0A3P6UGZ1_LITSI</name>
<protein>
    <submittedName>
        <fullName evidence="1">Uncharacterized protein</fullName>
    </submittedName>
</protein>
<proteinExistence type="predicted"/>